<dbReference type="OrthoDB" id="1668230at2759"/>
<feature type="transmembrane region" description="Helical" evidence="1">
    <location>
        <begin position="1210"/>
        <end position="1233"/>
    </location>
</feature>
<dbReference type="Pfam" id="PF14961">
    <property type="entry name" value="BROMI"/>
    <property type="match status" value="1"/>
</dbReference>
<keyword evidence="1" id="KW-0812">Transmembrane</keyword>
<dbReference type="InterPro" id="IPR035969">
    <property type="entry name" value="Rab-GAP_TBC_sf"/>
</dbReference>
<organism evidence="5 6">
    <name type="scientific">Dimorphilus gyrociliatus</name>
    <dbReference type="NCBI Taxonomy" id="2664684"/>
    <lineage>
        <taxon>Eukaryota</taxon>
        <taxon>Metazoa</taxon>
        <taxon>Spiralia</taxon>
        <taxon>Lophotrochozoa</taxon>
        <taxon>Annelida</taxon>
        <taxon>Polychaeta</taxon>
        <taxon>Polychaeta incertae sedis</taxon>
        <taxon>Dinophilidae</taxon>
        <taxon>Dimorphilus</taxon>
    </lineage>
</organism>
<evidence type="ECO:0000313" key="6">
    <source>
        <dbReference type="Proteomes" id="UP000549394"/>
    </source>
</evidence>
<accession>A0A7I8VY13</accession>
<dbReference type="PANTHER" id="PTHR13465:SF3">
    <property type="entry name" value="PROTEIN BROAD-MINDED"/>
    <property type="match status" value="1"/>
</dbReference>
<evidence type="ECO:0000259" key="4">
    <source>
        <dbReference type="Pfam" id="PF23440"/>
    </source>
</evidence>
<dbReference type="Gene3D" id="1.10.472.80">
    <property type="entry name" value="Ypt/Rab-GAP domain of gyp1p, domain 3"/>
    <property type="match status" value="1"/>
</dbReference>
<dbReference type="SUPFAM" id="SSF47923">
    <property type="entry name" value="Ypt/Rab-GAP domain of gyp1p"/>
    <property type="match status" value="1"/>
</dbReference>
<keyword evidence="1" id="KW-1133">Transmembrane helix</keyword>
<reference evidence="5 6" key="1">
    <citation type="submission" date="2020-08" db="EMBL/GenBank/DDBJ databases">
        <authorList>
            <person name="Hejnol A."/>
        </authorList>
    </citation>
    <scope>NUCLEOTIDE SEQUENCE [LARGE SCALE GENOMIC DNA]</scope>
</reference>
<evidence type="ECO:0000259" key="2">
    <source>
        <dbReference type="Pfam" id="PF14961"/>
    </source>
</evidence>
<dbReference type="EMBL" id="CAJFCJ010000010">
    <property type="protein sequence ID" value="CAD5119446.1"/>
    <property type="molecule type" value="Genomic_DNA"/>
</dbReference>
<dbReference type="Pfam" id="PF23440">
    <property type="entry name" value="BROMI_C"/>
    <property type="match status" value="1"/>
</dbReference>
<dbReference type="InterPro" id="IPR055392">
    <property type="entry name" value="BROMI_C"/>
</dbReference>
<name>A0A7I8VY13_9ANNE</name>
<dbReference type="GO" id="GO:1905515">
    <property type="term" value="P:non-motile cilium assembly"/>
    <property type="evidence" value="ECO:0007669"/>
    <property type="project" value="TreeGrafter"/>
</dbReference>
<dbReference type="InterPro" id="IPR032735">
    <property type="entry name" value="BROMI_M"/>
</dbReference>
<protein>
    <submittedName>
        <fullName evidence="5">DgyrCDS8055</fullName>
    </submittedName>
</protein>
<evidence type="ECO:0000256" key="1">
    <source>
        <dbReference type="SAM" id="Phobius"/>
    </source>
</evidence>
<sequence length="1291" mass="147860">MTTDTSLDDANLVQAVKELLINSTDHLKEARRNENEEDLLMSLESRDKNFDKRELVRIIRSQIDDNLGPAIDREIERYNDNKARPNVAGRITDSVLNTSEFQALSDQLKLELQNACDILHDNSDDEFADVGLVNVNTRTRKHDVLYSETESSLGEGSSLNQSNCNILFVSQEQLVNLARQLSQPSIEERKQAMHSFLQIPTADIGSLHGWNDVSRPLLDAMSDPDDDLWKMCMKFISRGLSTSAEFTKEVYAILIDYISSFFAPSSHMSTLPPDIDLSLNQIQRLLKAVRLMNEFQRHIPQYWVRIANNFIERILRKTFDLLTLPPLSRTGITPLHIVSLLDSKAQWFVCWMHGFISRQPFFELLKKHRVVVEQAVKIIYQAANLGPKRTNVKRLAATPRLGQFVYSRVEIDAAFLIHSICFMSKLLKFKIGRKMFPFDLPESEKSLSLQQFIISVLNIVIQWDMKLANTLPDLALDMLKNLVGDTNCAECCVCNDEVMSSIMAPFAAMLEQSEGYKVSDQALLRLTEILSVIASSTAGRLKLLYGEKGQRLNRVRSAPAHILAQVVHKSLIDELDVKRSNAVISNILYVCRQIYSTQEGLLMLSSYKLHQSINSSWRDALRNLDDAPTPTNSDDGDLDEQKSDKNLIFWEDNLRDNLLSMAATPNGVLLLHQTGALEECVCYMHKRLVKNLQVSKMEKFGYGFMLSQIAATAPGIRAVLDKTDYVKRLCIKLWKEIECVDDSYIFRPKPWQITPISKYALKPFNNLLAITSSFASVYENLYKKELPVQARYSLRDLPTSIEGLLDRLVFIDANEKRQALFKYEESHVLGLRWLSVMVSCLDTMLLLQTQYRFDEILIKEQNANVVTVQQQNDVTKETHIFDMLSSERSHILVRALALGGPTERILPPRERISDMSLREKKEVEIYPPVCSMALPKNYLPQIDIKVKSLDTDLWNFLNETKKQKVDEIWLEKAQSLVFSALTTKPDTLHTSCIREILDRAAHMIIYDADDAIFPAIDFVEGDKTDSSSTDNSIKNFKLPIMQENGIRLLTKYGQRLKLLQSGDAINEKLIFLMKKCGYFLQQQQKPCSPNALKWVVRPKPPCDWFVGVLFLIFSGNGERTWKLLQQISCSALSSYVWPNRLHRSIHLPVSIVESGMGPLHYIVCQRIDLIVHAELPQVASAFKMSGLASSLICEQWIRQSFLNYMDWTDITHYVALIVLFGVDYIVYVCVAVFKHLQKEILENCHSYTLLVYLKEEPFKGFRISDYMQYMKNLEQKYRQTIRQSLRMIGQP</sequence>
<dbReference type="Proteomes" id="UP000549394">
    <property type="component" value="Unassembled WGS sequence"/>
</dbReference>
<proteinExistence type="predicted"/>
<dbReference type="Pfam" id="PF23431">
    <property type="entry name" value="BROMI_N"/>
    <property type="match status" value="1"/>
</dbReference>
<gene>
    <name evidence="5" type="ORF">DGYR_LOCUS7691</name>
</gene>
<feature type="domain" description="BROMI N-terminal" evidence="3">
    <location>
        <begin position="14"/>
        <end position="118"/>
    </location>
</feature>
<comment type="caution">
    <text evidence="5">The sequence shown here is derived from an EMBL/GenBank/DDBJ whole genome shotgun (WGS) entry which is preliminary data.</text>
</comment>
<keyword evidence="6" id="KW-1185">Reference proteome</keyword>
<dbReference type="InterPro" id="IPR039156">
    <property type="entry name" value="PHAF1/BROMI"/>
</dbReference>
<dbReference type="InterPro" id="IPR055391">
    <property type="entry name" value="BROMI_N"/>
</dbReference>
<dbReference type="PANTHER" id="PTHR13465">
    <property type="entry name" value="UPF0183 PROTEIN"/>
    <property type="match status" value="1"/>
</dbReference>
<feature type="domain" description="BROMI C-terminal Rab TBC-like" evidence="4">
    <location>
        <begin position="840"/>
        <end position="1288"/>
    </location>
</feature>
<evidence type="ECO:0000313" key="5">
    <source>
        <dbReference type="EMBL" id="CAD5119446.1"/>
    </source>
</evidence>
<keyword evidence="1" id="KW-0472">Membrane</keyword>
<evidence type="ECO:0000259" key="3">
    <source>
        <dbReference type="Pfam" id="PF23431"/>
    </source>
</evidence>
<feature type="domain" description="BROMI middle region" evidence="2">
    <location>
        <begin position="173"/>
        <end position="816"/>
    </location>
</feature>